<dbReference type="SMART" id="SM00498">
    <property type="entry name" value="FH2"/>
    <property type="match status" value="1"/>
</dbReference>
<evidence type="ECO:0000313" key="5">
    <source>
        <dbReference type="EMBL" id="KAH3851058.1"/>
    </source>
</evidence>
<feature type="domain" description="FH2" evidence="4">
    <location>
        <begin position="592"/>
        <end position="991"/>
    </location>
</feature>
<name>A0A9D4L4C2_DREPO</name>
<feature type="coiled-coil region" evidence="1">
    <location>
        <begin position="427"/>
        <end position="510"/>
    </location>
</feature>
<reference evidence="5" key="2">
    <citation type="submission" date="2020-11" db="EMBL/GenBank/DDBJ databases">
        <authorList>
            <person name="McCartney M.A."/>
            <person name="Auch B."/>
            <person name="Kono T."/>
            <person name="Mallez S."/>
            <person name="Becker A."/>
            <person name="Gohl D.M."/>
            <person name="Silverstein K.A.T."/>
            <person name="Koren S."/>
            <person name="Bechman K.B."/>
            <person name="Herman A."/>
            <person name="Abrahante J.E."/>
            <person name="Garbe J."/>
        </authorList>
    </citation>
    <scope>NUCLEOTIDE SEQUENCE</scope>
    <source>
        <strain evidence="5">Duluth1</strain>
        <tissue evidence="5">Whole animal</tissue>
    </source>
</reference>
<dbReference type="InterPro" id="IPR014768">
    <property type="entry name" value="GBD/FH3_dom"/>
</dbReference>
<feature type="compositionally biased region" description="Basic and acidic residues" evidence="2">
    <location>
        <begin position="1014"/>
        <end position="1026"/>
    </location>
</feature>
<dbReference type="EMBL" id="JAIWYP010000003">
    <property type="protein sequence ID" value="KAH3851058.1"/>
    <property type="molecule type" value="Genomic_DNA"/>
</dbReference>
<evidence type="ECO:0000259" key="3">
    <source>
        <dbReference type="PROSITE" id="PS51232"/>
    </source>
</evidence>
<dbReference type="InterPro" id="IPR042201">
    <property type="entry name" value="FH2_Formin_sf"/>
</dbReference>
<gene>
    <name evidence="5" type="ORF">DPMN_093536</name>
</gene>
<dbReference type="PROSITE" id="PS51444">
    <property type="entry name" value="FH2"/>
    <property type="match status" value="1"/>
</dbReference>
<dbReference type="PROSITE" id="PS51232">
    <property type="entry name" value="GBD_FH3"/>
    <property type="match status" value="1"/>
</dbReference>
<dbReference type="GO" id="GO:0030036">
    <property type="term" value="P:actin cytoskeleton organization"/>
    <property type="evidence" value="ECO:0007669"/>
    <property type="project" value="InterPro"/>
</dbReference>
<sequence length="1026" mass="116508">MPARKGGWCCLGGRPPDIKYEIETGTAMKTLALDIPMPQDENELNKMFAELVEELDLDKPHREALFSMDPQKKWQLYCSKKQGMNDTNSPGFYIERINAMASIISYDEEELQQREKTVENLKTALRTQPVSFVVRFLELEGLACLEKFLTLMDYSVAESSVHTSIIGCFKALMNSSQGRSHVLAHPNSINVIAQSLHVENVKTKIAVLEILGAMCVVPGGHRKVLEAMLHYQKYACERVRFQRLINDLDRSTGVYREEVNLKTAIMSFINAVIRCGPGKDYLEFRLHIRYEFLMLGIQPVIEKLKRHDNATLTRHLDYFEMTRNEDEKVLAKKFEGAHIETKSASSMFELLRKKLFMSPAYAHLLSLLQHLLLIPYANTEFTTGMWLLIDKIIQQVVLQKNNQDYDYETLEINVKKTILMLTNETDIKSYQGKLRDVEKANEDLQSKLTKKEREAEARNQEKEELLDTVNKMKSKLEESKQQIAELGKCVEDLKLQLEAERGERVKLQHLVNTGSLPDDAKMGLSSMTVLSGGYPAMITPSPPSGKIPPPPPPPGMGPPPAPGFDTTDGALGAPPPPAPPPGMFGLPGSAQRKNVPKSKQPLKSFNWTKLDDNRIKGSIWTDIDDTSLYPLLDLEDFERTFSAYQKKQDETDDAKTPGKSPPKNKELSVIDGRRAQNCTILLSKLKISNQEIKSAVLSMDEHEDIPKDMLEQLLKFVPTSEEMQTMGELGGEVENLARADKFLYEMGMVSHYEQRVQALYFKKKYPDRMADVKPRIEAVLEGSKQLTKSRRLKKLLEIVLAMGNYMNRGQRGNARGFTISSLTNLVDTKSSINKHVTLLHYLVDVVEKRFPDVLKIGTDLSFVGTACKVNFSELDKELGTIRTGLKDIEKELSYFEERGSTTPGDRFLSVMKQFITVATYSFSEVEENYVEMKQKFETCQKCFGIAESGQPDEFFGVFDAFLVAMNDARVENEKIRKMKEEEEKRAHLEEKLKKERELRLTKKAGTMNGQVNGSDKEPREKEKTLK</sequence>
<dbReference type="InterPro" id="IPR011989">
    <property type="entry name" value="ARM-like"/>
</dbReference>
<feature type="non-terminal residue" evidence="5">
    <location>
        <position position="1026"/>
    </location>
</feature>
<protein>
    <submittedName>
        <fullName evidence="5">Uncharacterized protein</fullName>
    </submittedName>
</protein>
<evidence type="ECO:0000256" key="2">
    <source>
        <dbReference type="SAM" id="MobiDB-lite"/>
    </source>
</evidence>
<evidence type="ECO:0000313" key="6">
    <source>
        <dbReference type="Proteomes" id="UP000828390"/>
    </source>
</evidence>
<feature type="region of interest" description="Disordered" evidence="2">
    <location>
        <begin position="981"/>
        <end position="1026"/>
    </location>
</feature>
<feature type="compositionally biased region" description="Basic and acidic residues" evidence="2">
    <location>
        <begin position="646"/>
        <end position="656"/>
    </location>
</feature>
<evidence type="ECO:0000256" key="1">
    <source>
        <dbReference type="SAM" id="Coils"/>
    </source>
</evidence>
<dbReference type="InterPro" id="IPR016024">
    <property type="entry name" value="ARM-type_fold"/>
</dbReference>
<dbReference type="GO" id="GO:0031267">
    <property type="term" value="F:small GTPase binding"/>
    <property type="evidence" value="ECO:0007669"/>
    <property type="project" value="InterPro"/>
</dbReference>
<dbReference type="Pfam" id="PF06371">
    <property type="entry name" value="Drf_GBD"/>
    <property type="match status" value="1"/>
</dbReference>
<feature type="compositionally biased region" description="Pro residues" evidence="2">
    <location>
        <begin position="540"/>
        <end position="562"/>
    </location>
</feature>
<dbReference type="Gene3D" id="1.25.10.10">
    <property type="entry name" value="Leucine-rich Repeat Variant"/>
    <property type="match status" value="1"/>
</dbReference>
<dbReference type="PANTHER" id="PTHR45725">
    <property type="entry name" value="FORMIN HOMOLOGY 2 FAMILY MEMBER"/>
    <property type="match status" value="1"/>
</dbReference>
<feature type="region of interest" description="Disordered" evidence="2">
    <location>
        <begin position="645"/>
        <end position="666"/>
    </location>
</feature>
<accession>A0A9D4L4C2</accession>
<reference evidence="5" key="1">
    <citation type="journal article" date="2019" name="bioRxiv">
        <title>The Genome of the Zebra Mussel, Dreissena polymorpha: A Resource for Invasive Species Research.</title>
        <authorList>
            <person name="McCartney M.A."/>
            <person name="Auch B."/>
            <person name="Kono T."/>
            <person name="Mallez S."/>
            <person name="Zhang Y."/>
            <person name="Obille A."/>
            <person name="Becker A."/>
            <person name="Abrahante J.E."/>
            <person name="Garbe J."/>
            <person name="Badalamenti J.P."/>
            <person name="Herman A."/>
            <person name="Mangelson H."/>
            <person name="Liachko I."/>
            <person name="Sullivan S."/>
            <person name="Sone E.D."/>
            <person name="Koren S."/>
            <person name="Silverstein K.A.T."/>
            <person name="Beckman K.B."/>
            <person name="Gohl D.M."/>
        </authorList>
    </citation>
    <scope>NUCLEOTIDE SEQUENCE</scope>
    <source>
        <strain evidence="5">Duluth1</strain>
        <tissue evidence="5">Whole animal</tissue>
    </source>
</reference>
<dbReference type="SMART" id="SM01140">
    <property type="entry name" value="Drf_GBD"/>
    <property type="match status" value="1"/>
</dbReference>
<organism evidence="5 6">
    <name type="scientific">Dreissena polymorpha</name>
    <name type="common">Zebra mussel</name>
    <name type="synonym">Mytilus polymorpha</name>
    <dbReference type="NCBI Taxonomy" id="45954"/>
    <lineage>
        <taxon>Eukaryota</taxon>
        <taxon>Metazoa</taxon>
        <taxon>Spiralia</taxon>
        <taxon>Lophotrochozoa</taxon>
        <taxon>Mollusca</taxon>
        <taxon>Bivalvia</taxon>
        <taxon>Autobranchia</taxon>
        <taxon>Heteroconchia</taxon>
        <taxon>Euheterodonta</taxon>
        <taxon>Imparidentia</taxon>
        <taxon>Neoheterodontei</taxon>
        <taxon>Myida</taxon>
        <taxon>Dreissenoidea</taxon>
        <taxon>Dreissenidae</taxon>
        <taxon>Dreissena</taxon>
    </lineage>
</organism>
<feature type="compositionally biased region" description="Pro residues" evidence="2">
    <location>
        <begin position="573"/>
        <end position="582"/>
    </location>
</feature>
<dbReference type="SUPFAM" id="SSF48371">
    <property type="entry name" value="ARM repeat"/>
    <property type="match status" value="1"/>
</dbReference>
<keyword evidence="6" id="KW-1185">Reference proteome</keyword>
<dbReference type="Proteomes" id="UP000828390">
    <property type="component" value="Unassembled WGS sequence"/>
</dbReference>
<dbReference type="SUPFAM" id="SSF101447">
    <property type="entry name" value="Formin homology 2 domain (FH2 domain)"/>
    <property type="match status" value="1"/>
</dbReference>
<feature type="domain" description="GBD/FH3" evidence="3">
    <location>
        <begin position="36"/>
        <end position="404"/>
    </location>
</feature>
<dbReference type="Gene3D" id="1.10.238.150">
    <property type="entry name" value="Formin, FH3 diaphanous domain"/>
    <property type="match status" value="1"/>
</dbReference>
<keyword evidence="1" id="KW-0175">Coiled coil</keyword>
<dbReference type="Pfam" id="PF02181">
    <property type="entry name" value="FH2"/>
    <property type="match status" value="1"/>
</dbReference>
<proteinExistence type="predicted"/>
<evidence type="ECO:0000259" key="4">
    <source>
        <dbReference type="PROSITE" id="PS51444"/>
    </source>
</evidence>
<comment type="caution">
    <text evidence="5">The sequence shown here is derived from an EMBL/GenBank/DDBJ whole genome shotgun (WGS) entry which is preliminary data.</text>
</comment>
<dbReference type="Gene3D" id="1.20.58.2220">
    <property type="entry name" value="Formin, FH2 domain"/>
    <property type="match status" value="1"/>
</dbReference>
<dbReference type="AlphaFoldDB" id="A0A9D4L4C2"/>
<feature type="compositionally biased region" description="Basic and acidic residues" evidence="2">
    <location>
        <begin position="981"/>
        <end position="1000"/>
    </location>
</feature>
<dbReference type="PANTHER" id="PTHR45725:SF1">
    <property type="entry name" value="DISHEVELLED ASSOCIATED ACTIVATOR OF MORPHOGENESIS, ISOFORM D"/>
    <property type="match status" value="1"/>
</dbReference>
<dbReference type="SMART" id="SM01139">
    <property type="entry name" value="Drf_FH3"/>
    <property type="match status" value="1"/>
</dbReference>
<dbReference type="GO" id="GO:0003779">
    <property type="term" value="F:actin binding"/>
    <property type="evidence" value="ECO:0007669"/>
    <property type="project" value="InterPro"/>
</dbReference>
<dbReference type="InterPro" id="IPR010473">
    <property type="entry name" value="GTPase-bd"/>
</dbReference>
<dbReference type="InterPro" id="IPR015425">
    <property type="entry name" value="FH2_Formin"/>
</dbReference>
<dbReference type="InterPro" id="IPR051425">
    <property type="entry name" value="Formin_Homology"/>
</dbReference>
<feature type="region of interest" description="Disordered" evidence="2">
    <location>
        <begin position="537"/>
        <end position="601"/>
    </location>
</feature>
<dbReference type="InterPro" id="IPR010472">
    <property type="entry name" value="FH3_dom"/>
</dbReference>
<dbReference type="Pfam" id="PF06367">
    <property type="entry name" value="Drf_FH3"/>
    <property type="match status" value="1"/>
</dbReference>